<dbReference type="GO" id="GO:0006508">
    <property type="term" value="P:proteolysis"/>
    <property type="evidence" value="ECO:0007669"/>
    <property type="project" value="UniProtKB-KW"/>
</dbReference>
<evidence type="ECO:0000256" key="4">
    <source>
        <dbReference type="ARBA" id="ARBA00022692"/>
    </source>
</evidence>
<dbReference type="EMBL" id="OCNJ01000014">
    <property type="protein sequence ID" value="SOE00755.1"/>
    <property type="molecule type" value="Genomic_DNA"/>
</dbReference>
<dbReference type="InterPro" id="IPR026392">
    <property type="entry name" value="Exo/Archaeosortase_dom"/>
</dbReference>
<evidence type="ECO:0000256" key="7">
    <source>
        <dbReference type="ARBA" id="ARBA00023136"/>
    </source>
</evidence>
<evidence type="ECO:0000256" key="5">
    <source>
        <dbReference type="ARBA" id="ARBA00022801"/>
    </source>
</evidence>
<dbReference type="InterPro" id="IPR014263">
    <property type="entry name" value="Methanolan_biosynth_EpsI"/>
</dbReference>
<keyword evidence="3" id="KW-0645">Protease</keyword>
<accession>A0A286GYZ4</accession>
<keyword evidence="7 8" id="KW-0472">Membrane</keyword>
<evidence type="ECO:0000256" key="8">
    <source>
        <dbReference type="SAM" id="Phobius"/>
    </source>
</evidence>
<proteinExistence type="predicted"/>
<keyword evidence="5" id="KW-0378">Hydrolase</keyword>
<feature type="domain" description="Methanolan biosynthesis EpsI" evidence="9">
    <location>
        <begin position="320"/>
        <end position="523"/>
    </location>
</feature>
<dbReference type="InterPro" id="IPR026491">
    <property type="entry name" value="ExosortD_VPLPA"/>
</dbReference>
<dbReference type="InterPro" id="IPR019127">
    <property type="entry name" value="Exosortase"/>
</dbReference>
<organism evidence="10 11">
    <name type="scientific">Caenispirillum bisanense</name>
    <dbReference type="NCBI Taxonomy" id="414052"/>
    <lineage>
        <taxon>Bacteria</taxon>
        <taxon>Pseudomonadati</taxon>
        <taxon>Pseudomonadota</taxon>
        <taxon>Alphaproteobacteria</taxon>
        <taxon>Rhodospirillales</taxon>
        <taxon>Novispirillaceae</taxon>
        <taxon>Caenispirillum</taxon>
    </lineage>
</organism>
<gene>
    <name evidence="10" type="ORF">SAMN05421508_11421</name>
</gene>
<keyword evidence="4 8" id="KW-0812">Transmembrane</keyword>
<feature type="transmembrane region" description="Helical" evidence="8">
    <location>
        <begin position="264"/>
        <end position="282"/>
    </location>
</feature>
<dbReference type="OrthoDB" id="9797363at2"/>
<evidence type="ECO:0000256" key="2">
    <source>
        <dbReference type="ARBA" id="ARBA00022475"/>
    </source>
</evidence>
<evidence type="ECO:0000256" key="3">
    <source>
        <dbReference type="ARBA" id="ARBA00022670"/>
    </source>
</evidence>
<evidence type="ECO:0000256" key="1">
    <source>
        <dbReference type="ARBA" id="ARBA00004651"/>
    </source>
</evidence>
<dbReference type="InterPro" id="IPR013426">
    <property type="entry name" value="EpsH-like"/>
</dbReference>
<dbReference type="GO" id="GO:0005886">
    <property type="term" value="C:plasma membrane"/>
    <property type="evidence" value="ECO:0007669"/>
    <property type="project" value="UniProtKB-SubCell"/>
</dbReference>
<evidence type="ECO:0000259" key="9">
    <source>
        <dbReference type="Pfam" id="PF11984"/>
    </source>
</evidence>
<dbReference type="NCBIfam" id="TIGR02602">
    <property type="entry name" value="8TM_EpsH"/>
    <property type="match status" value="1"/>
</dbReference>
<keyword evidence="2" id="KW-1003">Cell membrane</keyword>
<evidence type="ECO:0000313" key="11">
    <source>
        <dbReference type="Proteomes" id="UP000219621"/>
    </source>
</evidence>
<keyword evidence="6 8" id="KW-1133">Transmembrane helix</keyword>
<dbReference type="AlphaFoldDB" id="A0A286GYZ4"/>
<reference evidence="10 11" key="1">
    <citation type="submission" date="2017-09" db="EMBL/GenBank/DDBJ databases">
        <authorList>
            <person name="Ehlers B."/>
            <person name="Leendertz F.H."/>
        </authorList>
    </citation>
    <scope>NUCLEOTIDE SEQUENCE [LARGE SCALE GENOMIC DNA]</scope>
    <source>
        <strain evidence="10 11">USBA 140</strain>
    </source>
</reference>
<dbReference type="NCBIfam" id="TIGR04178">
    <property type="entry name" value="exo_archaeo"/>
    <property type="match status" value="1"/>
</dbReference>
<feature type="transmembrane region" description="Helical" evidence="8">
    <location>
        <begin position="80"/>
        <end position="101"/>
    </location>
</feature>
<feature type="transmembrane region" description="Helical" evidence="8">
    <location>
        <begin position="107"/>
        <end position="126"/>
    </location>
</feature>
<evidence type="ECO:0000313" key="10">
    <source>
        <dbReference type="EMBL" id="SOE00755.1"/>
    </source>
</evidence>
<feature type="transmembrane region" description="Helical" evidence="8">
    <location>
        <begin position="195"/>
        <end position="214"/>
    </location>
</feature>
<dbReference type="Proteomes" id="UP000219621">
    <property type="component" value="Unassembled WGS sequence"/>
</dbReference>
<protein>
    <submittedName>
        <fullName evidence="10">Exosortase D, VPLPA-CTERM-specific</fullName>
    </submittedName>
</protein>
<feature type="transmembrane region" description="Helical" evidence="8">
    <location>
        <begin position="20"/>
        <end position="38"/>
    </location>
</feature>
<comment type="subcellular location">
    <subcellularLocation>
        <location evidence="1">Cell membrane</location>
        <topology evidence="1">Multi-pass membrane protein</topology>
    </subcellularLocation>
</comment>
<feature type="transmembrane region" description="Helical" evidence="8">
    <location>
        <begin position="133"/>
        <end position="150"/>
    </location>
</feature>
<dbReference type="Pfam" id="PF09721">
    <property type="entry name" value="Exosortase_EpsH"/>
    <property type="match status" value="1"/>
</dbReference>
<dbReference type="NCBIfam" id="TIGR02914">
    <property type="entry name" value="EpsI_fam"/>
    <property type="match status" value="1"/>
</dbReference>
<evidence type="ECO:0000256" key="6">
    <source>
        <dbReference type="ARBA" id="ARBA00022989"/>
    </source>
</evidence>
<dbReference type="NCBIfam" id="TIGR04152">
    <property type="entry name" value="exosort_VPLPA"/>
    <property type="match status" value="1"/>
</dbReference>
<sequence>MNSRITSLSPMAQVVEREALWFGLAGFVLLTAAFHNGLAHMVSMWDTEEYSHAWIIPPLALLIGLSRLEGFTPRAGDGRSVGLVLLGAAFGLLAVGEVSGIYSIMNYGYLIGLTGLTWAALGTSGVWRLRGPLFYLVFMLPLPKMFYVALSAKMQLWSSELGVGLVRAAGVSVFLDGNIIDLGSYQLEVAEACNGLRYLFPLMSFGFLAAMLLDDALWKRIVLVLSTLPITLVMNSARIAMIGVLVDNYGIGMAEGAQHVVEGFVVFGLCVGVLLLEVWLLLHLPPRGGRFTALAVVMPKLDRLGSLGRQRAGTVLRSSVVLIGLGAAASIPLSQHQEAIPDRMPFSYFPLQVGTWNGRADTLSDLYLDVLKLTDYAMIDYRRAGDRAGVNFYAAYYDSQRYGVAAHSPQECIPGGGWSIEEFSPVTLPADKVGGTAMDVNRAVISRQGVRQVVYYWFDQRGRHITNEYMVKGWILNDALMRGRTDGAMIRLVSPINPGETEADADARLQDFVRAVRPHLDDYVPA</sequence>
<feature type="transmembrane region" description="Helical" evidence="8">
    <location>
        <begin position="221"/>
        <end position="244"/>
    </location>
</feature>
<dbReference type="RefSeq" id="WP_097281353.1">
    <property type="nucleotide sequence ID" value="NZ_OCNJ01000014.1"/>
</dbReference>
<keyword evidence="11" id="KW-1185">Reference proteome</keyword>
<dbReference type="Pfam" id="PF11984">
    <property type="entry name" value="DUF3485"/>
    <property type="match status" value="1"/>
</dbReference>
<dbReference type="GO" id="GO:0008233">
    <property type="term" value="F:peptidase activity"/>
    <property type="evidence" value="ECO:0007669"/>
    <property type="project" value="UniProtKB-KW"/>
</dbReference>
<name>A0A286GYZ4_9PROT</name>